<comment type="caution">
    <text evidence="1">The sequence shown here is derived from an EMBL/GenBank/DDBJ whole genome shotgun (WGS) entry which is preliminary data.</text>
</comment>
<gene>
    <name evidence="1" type="ORF">GCM10025876_07930</name>
</gene>
<sequence>MRSGFEDWDFFLTLLSEGGTIGIVPEPLIEYRTAPASANIRSMSGRVDLYGLLIDRHRPLFEAHMRDALLALESRAILASARAEELMVRHPEEPIGDISYGDGGMASAVRIASARAAR</sequence>
<proteinExistence type="predicted"/>
<organism evidence="1 2">
    <name type="scientific">Demequina litorisediminis</name>
    <dbReference type="NCBI Taxonomy" id="1849022"/>
    <lineage>
        <taxon>Bacteria</taxon>
        <taxon>Bacillati</taxon>
        <taxon>Actinomycetota</taxon>
        <taxon>Actinomycetes</taxon>
        <taxon>Micrococcales</taxon>
        <taxon>Demequinaceae</taxon>
        <taxon>Demequina</taxon>
    </lineage>
</organism>
<evidence type="ECO:0000313" key="1">
    <source>
        <dbReference type="EMBL" id="GMA34589.1"/>
    </source>
</evidence>
<name>A0ABQ6ICY3_9MICO</name>
<accession>A0ABQ6ICY3</accession>
<dbReference type="Proteomes" id="UP001157125">
    <property type="component" value="Unassembled WGS sequence"/>
</dbReference>
<protein>
    <submittedName>
        <fullName evidence="1">Uncharacterized protein</fullName>
    </submittedName>
</protein>
<dbReference type="EMBL" id="BSUN01000001">
    <property type="protein sequence ID" value="GMA34589.1"/>
    <property type="molecule type" value="Genomic_DNA"/>
</dbReference>
<evidence type="ECO:0000313" key="2">
    <source>
        <dbReference type="Proteomes" id="UP001157125"/>
    </source>
</evidence>
<dbReference type="RefSeq" id="WP_284327480.1">
    <property type="nucleotide sequence ID" value="NZ_BSUN01000001.1"/>
</dbReference>
<reference evidence="2" key="1">
    <citation type="journal article" date="2019" name="Int. J. Syst. Evol. Microbiol.">
        <title>The Global Catalogue of Microorganisms (GCM) 10K type strain sequencing project: providing services to taxonomists for standard genome sequencing and annotation.</title>
        <authorList>
            <consortium name="The Broad Institute Genomics Platform"/>
            <consortium name="The Broad Institute Genome Sequencing Center for Infectious Disease"/>
            <person name="Wu L."/>
            <person name="Ma J."/>
        </authorList>
    </citation>
    <scope>NUCLEOTIDE SEQUENCE [LARGE SCALE GENOMIC DNA]</scope>
    <source>
        <strain evidence="2">NBRC 112299</strain>
    </source>
</reference>
<keyword evidence="2" id="KW-1185">Reference proteome</keyword>